<organism evidence="1 2">
    <name type="scientific">Clostridium butyricum</name>
    <dbReference type="NCBI Taxonomy" id="1492"/>
    <lineage>
        <taxon>Bacteria</taxon>
        <taxon>Bacillati</taxon>
        <taxon>Bacillota</taxon>
        <taxon>Clostridia</taxon>
        <taxon>Eubacteriales</taxon>
        <taxon>Clostridiaceae</taxon>
        <taxon>Clostridium</taxon>
    </lineage>
</organism>
<dbReference type="AlphaFoldDB" id="A0A512TQI9"/>
<proteinExistence type="predicted"/>
<evidence type="ECO:0000313" key="2">
    <source>
        <dbReference type="Proteomes" id="UP000321089"/>
    </source>
</evidence>
<dbReference type="RefSeq" id="WP_146868916.1">
    <property type="nucleotide sequence ID" value="NZ_JABFUH010000001.1"/>
</dbReference>
<gene>
    <name evidence="1" type="ORF">CBU02nite_29820</name>
</gene>
<comment type="caution">
    <text evidence="1">The sequence shown here is derived from an EMBL/GenBank/DDBJ whole genome shotgun (WGS) entry which is preliminary data.</text>
</comment>
<name>A0A512TQI9_CLOBU</name>
<accession>A0A512TQI9</accession>
<dbReference type="Proteomes" id="UP000321089">
    <property type="component" value="Unassembled WGS sequence"/>
</dbReference>
<evidence type="ECO:0008006" key="3">
    <source>
        <dbReference type="Google" id="ProtNLM"/>
    </source>
</evidence>
<dbReference type="Gene3D" id="2.30.30.40">
    <property type="entry name" value="SH3 Domains"/>
    <property type="match status" value="1"/>
</dbReference>
<dbReference type="EMBL" id="BKBC01000049">
    <property type="protein sequence ID" value="GEQ22476.1"/>
    <property type="molecule type" value="Genomic_DNA"/>
</dbReference>
<evidence type="ECO:0000313" key="1">
    <source>
        <dbReference type="EMBL" id="GEQ22476.1"/>
    </source>
</evidence>
<reference evidence="1 2" key="1">
    <citation type="submission" date="2019-07" db="EMBL/GenBank/DDBJ databases">
        <title>Whole genome shotgun sequence of Clostridium butyricum NBRC 3858.</title>
        <authorList>
            <person name="Hosoyama A."/>
            <person name="Uohara A."/>
            <person name="Ohji S."/>
            <person name="Ichikawa N."/>
        </authorList>
    </citation>
    <scope>NUCLEOTIDE SEQUENCE [LARGE SCALE GENOMIC DNA]</scope>
    <source>
        <strain evidence="1 2">NBRC 3858</strain>
    </source>
</reference>
<sequence>MPTMAPQQYMNKINEWVDAELDTIQIRLIIAELSINEIVNISQFDPEVRGGEVGDIYFSIAFRTHKPLLIGYIDNSQSSYQGGLIDYGNRYFGDDTYSDGDKIKIVITATVYEEDSQNSTGLGYAYEGETYTVYSQWGEWVQIYYGVAGGWVHRGFITKA</sequence>
<protein>
    <recommendedName>
        <fullName evidence="3">SH3 domain-containing protein</fullName>
    </recommendedName>
</protein>